<evidence type="ECO:0000313" key="4">
    <source>
        <dbReference type="Proteomes" id="UP001163046"/>
    </source>
</evidence>
<dbReference type="EMBL" id="MU825399">
    <property type="protein sequence ID" value="KAJ7393063.1"/>
    <property type="molecule type" value="Genomic_DNA"/>
</dbReference>
<gene>
    <name evidence="3" type="ORF">OS493_008361</name>
</gene>
<dbReference type="PANTHER" id="PTHR44324:SF4">
    <property type="entry name" value="WD40 REPEAT DOMAIN 95"/>
    <property type="match status" value="1"/>
</dbReference>
<proteinExistence type="predicted"/>
<dbReference type="InterPro" id="IPR036322">
    <property type="entry name" value="WD40_repeat_dom_sf"/>
</dbReference>
<feature type="region of interest" description="Disordered" evidence="2">
    <location>
        <begin position="247"/>
        <end position="270"/>
    </location>
</feature>
<dbReference type="Proteomes" id="UP001163046">
    <property type="component" value="Unassembled WGS sequence"/>
</dbReference>
<keyword evidence="1" id="KW-0677">Repeat</keyword>
<dbReference type="PANTHER" id="PTHR44324">
    <property type="entry name" value="WD40 REPEAT DOMAIN 95"/>
    <property type="match status" value="1"/>
</dbReference>
<dbReference type="OrthoDB" id="10058659at2759"/>
<evidence type="ECO:0000313" key="3">
    <source>
        <dbReference type="EMBL" id="KAJ7393063.1"/>
    </source>
</evidence>
<dbReference type="InterPro" id="IPR001680">
    <property type="entry name" value="WD40_rpt"/>
</dbReference>
<organism evidence="3 4">
    <name type="scientific">Desmophyllum pertusum</name>
    <dbReference type="NCBI Taxonomy" id="174260"/>
    <lineage>
        <taxon>Eukaryota</taxon>
        <taxon>Metazoa</taxon>
        <taxon>Cnidaria</taxon>
        <taxon>Anthozoa</taxon>
        <taxon>Hexacorallia</taxon>
        <taxon>Scleractinia</taxon>
        <taxon>Caryophylliina</taxon>
        <taxon>Caryophylliidae</taxon>
        <taxon>Desmophyllum</taxon>
    </lineage>
</organism>
<name>A0A9X0A410_9CNID</name>
<evidence type="ECO:0000256" key="1">
    <source>
        <dbReference type="ARBA" id="ARBA00022737"/>
    </source>
</evidence>
<comment type="caution">
    <text evidence="3">The sequence shown here is derived from an EMBL/GenBank/DDBJ whole genome shotgun (WGS) entry which is preliminary data.</text>
</comment>
<protein>
    <submittedName>
        <fullName evidence="3">Uncharacterized protein</fullName>
    </submittedName>
</protein>
<accession>A0A9X0A410</accession>
<dbReference type="Gene3D" id="2.130.10.10">
    <property type="entry name" value="YVTN repeat-like/Quinoprotein amine dehydrogenase"/>
    <property type="match status" value="1"/>
</dbReference>
<dbReference type="InterPro" id="IPR015943">
    <property type="entry name" value="WD40/YVTN_repeat-like_dom_sf"/>
</dbReference>
<evidence type="ECO:0000256" key="2">
    <source>
        <dbReference type="SAM" id="MobiDB-lite"/>
    </source>
</evidence>
<reference evidence="3" key="1">
    <citation type="submission" date="2023-01" db="EMBL/GenBank/DDBJ databases">
        <title>Genome assembly of the deep-sea coral Lophelia pertusa.</title>
        <authorList>
            <person name="Herrera S."/>
            <person name="Cordes E."/>
        </authorList>
    </citation>
    <scope>NUCLEOTIDE SEQUENCE</scope>
    <source>
        <strain evidence="3">USNM1676648</strain>
        <tissue evidence="3">Polyp</tissue>
    </source>
</reference>
<dbReference type="SMART" id="SM00320">
    <property type="entry name" value="WD40"/>
    <property type="match status" value="2"/>
</dbReference>
<sequence length="270" mass="30186">MKKDAATLVASGPQGLVHFWNIYTGGTLYATFCPSRNGVTTMASVTKDTKLITADSAGFISIWDVGDYCMKTKTTQPPERLFFWRAHVQSITSLEPVDIWNCEILMTTSLDCTVRLWTMEGHFVGTLGQPKIWDITNPASYQHPMAPYDVLVDPHTLPNIPKKVDKERTTTDDTKATDELDAQPVPYVSSFQGKDSLVIDEHDIAEELKKSPWREGCGKRLRHERLKKAPKDVGGPNAYQTLTCFELEDTPPLPNPPSSSSIDDPFDIRI</sequence>
<dbReference type="InterPro" id="IPR051242">
    <property type="entry name" value="WD-EF-hand_domain"/>
</dbReference>
<dbReference type="SUPFAM" id="SSF50978">
    <property type="entry name" value="WD40 repeat-like"/>
    <property type="match status" value="1"/>
</dbReference>
<keyword evidence="4" id="KW-1185">Reference proteome</keyword>
<dbReference type="AlphaFoldDB" id="A0A9X0A410"/>